<dbReference type="InterPro" id="IPR036866">
    <property type="entry name" value="RibonucZ/Hydroxyglut_hydro"/>
</dbReference>
<dbReference type="GO" id="GO:0046872">
    <property type="term" value="F:metal ion binding"/>
    <property type="evidence" value="ECO:0007669"/>
    <property type="project" value="UniProtKB-KW"/>
</dbReference>
<reference evidence="5" key="1">
    <citation type="journal article" date="2021" name="Nat. Commun.">
        <title>Genetic determinants of endophytism in the Arabidopsis root mycobiome.</title>
        <authorList>
            <person name="Mesny F."/>
            <person name="Miyauchi S."/>
            <person name="Thiergart T."/>
            <person name="Pickel B."/>
            <person name="Atanasova L."/>
            <person name="Karlsson M."/>
            <person name="Huettel B."/>
            <person name="Barry K.W."/>
            <person name="Haridas S."/>
            <person name="Chen C."/>
            <person name="Bauer D."/>
            <person name="Andreopoulos W."/>
            <person name="Pangilinan J."/>
            <person name="LaButti K."/>
            <person name="Riley R."/>
            <person name="Lipzen A."/>
            <person name="Clum A."/>
            <person name="Drula E."/>
            <person name="Henrissat B."/>
            <person name="Kohler A."/>
            <person name="Grigoriev I.V."/>
            <person name="Martin F.M."/>
            <person name="Hacquard S."/>
        </authorList>
    </citation>
    <scope>NUCLEOTIDE SEQUENCE</scope>
    <source>
        <strain evidence="5">MPI-CAGE-AT-0016</strain>
    </source>
</reference>
<keyword evidence="4" id="KW-0862">Zinc</keyword>
<evidence type="ECO:0008006" key="7">
    <source>
        <dbReference type="Google" id="ProtNLM"/>
    </source>
</evidence>
<dbReference type="CDD" id="cd07730">
    <property type="entry name" value="metallo-hydrolase-like_MBL-fold"/>
    <property type="match status" value="1"/>
</dbReference>
<dbReference type="PANTHER" id="PTHR42978:SF5">
    <property type="entry name" value="METALLO-BETA-LACTAMASE DOMAIN-CONTAINING PROTEIN"/>
    <property type="match status" value="1"/>
</dbReference>
<comment type="similarity">
    <text evidence="1">Belongs to the metallo-beta-lactamase superfamily.</text>
</comment>
<keyword evidence="3" id="KW-0378">Hydrolase</keyword>
<dbReference type="SUPFAM" id="SSF56281">
    <property type="entry name" value="Metallo-hydrolase/oxidoreductase"/>
    <property type="match status" value="1"/>
</dbReference>
<dbReference type="EMBL" id="JAGPXD010000003">
    <property type="protein sequence ID" value="KAH7361726.1"/>
    <property type="molecule type" value="Genomic_DNA"/>
</dbReference>
<evidence type="ECO:0000256" key="2">
    <source>
        <dbReference type="ARBA" id="ARBA00022723"/>
    </source>
</evidence>
<keyword evidence="6" id="KW-1185">Reference proteome</keyword>
<accession>A0A8K0THU6</accession>
<dbReference type="PANTHER" id="PTHR42978">
    <property type="entry name" value="QUORUM-QUENCHING LACTONASE YTNP-RELATED-RELATED"/>
    <property type="match status" value="1"/>
</dbReference>
<protein>
    <recommendedName>
        <fullName evidence="7">Metallo-beta-lactamase domain-containing protein</fullName>
    </recommendedName>
</protein>
<dbReference type="GO" id="GO:0016787">
    <property type="term" value="F:hydrolase activity"/>
    <property type="evidence" value="ECO:0007669"/>
    <property type="project" value="UniProtKB-KW"/>
</dbReference>
<evidence type="ECO:0000256" key="4">
    <source>
        <dbReference type="ARBA" id="ARBA00022833"/>
    </source>
</evidence>
<proteinExistence type="inferred from homology"/>
<gene>
    <name evidence="5" type="ORF">B0T11DRAFT_225679</name>
</gene>
<organism evidence="5 6">
    <name type="scientific">Plectosphaerella cucumerina</name>
    <dbReference type="NCBI Taxonomy" id="40658"/>
    <lineage>
        <taxon>Eukaryota</taxon>
        <taxon>Fungi</taxon>
        <taxon>Dikarya</taxon>
        <taxon>Ascomycota</taxon>
        <taxon>Pezizomycotina</taxon>
        <taxon>Sordariomycetes</taxon>
        <taxon>Hypocreomycetidae</taxon>
        <taxon>Glomerellales</taxon>
        <taxon>Plectosphaerellaceae</taxon>
        <taxon>Plectosphaerella</taxon>
    </lineage>
</organism>
<evidence type="ECO:0000313" key="6">
    <source>
        <dbReference type="Proteomes" id="UP000813385"/>
    </source>
</evidence>
<comment type="caution">
    <text evidence="5">The sequence shown here is derived from an EMBL/GenBank/DDBJ whole genome shotgun (WGS) entry which is preliminary data.</text>
</comment>
<dbReference type="AlphaFoldDB" id="A0A8K0THU6"/>
<keyword evidence="2" id="KW-0479">Metal-binding</keyword>
<evidence type="ECO:0000313" key="5">
    <source>
        <dbReference type="EMBL" id="KAH7361726.1"/>
    </source>
</evidence>
<evidence type="ECO:0000256" key="1">
    <source>
        <dbReference type="ARBA" id="ARBA00007749"/>
    </source>
</evidence>
<dbReference type="Gene3D" id="3.60.15.10">
    <property type="entry name" value="Ribonuclease Z/Hydroxyacylglutathione hydrolase-like"/>
    <property type="match status" value="1"/>
</dbReference>
<name>A0A8K0THU6_9PEZI</name>
<dbReference type="Proteomes" id="UP000813385">
    <property type="component" value="Unassembled WGS sequence"/>
</dbReference>
<evidence type="ECO:0000256" key="3">
    <source>
        <dbReference type="ARBA" id="ARBA00022801"/>
    </source>
</evidence>
<dbReference type="OrthoDB" id="10250730at2759"/>
<sequence>MGSDSTRTAQVSAVNIPQSEQCCSLSMIDTTCYLTVPADTLVQPIIPGHELMNFPTASFILTHANSGRQVLFDLGCKKDFWNLPPPIAAVIDEKVPGIKVDKDLCEILSDGGTDLGKIEAAIISHHHYDHLGDPSTFPASMNLIAGPGFSELFLPGYPTAEASPIFENAFTGRKVLELSFSDDLVIAGYRAVDYFKDGSLYILDTPGHAVGHVSALVRTTPDTFVFLGADICHFGGSFRPTPQLPMPQKLTSADLCQKESPHRTFDASSFIRLHPSPAKGHTTPFYEPCSREDSWYVDPPRAQDGINRLKALDADDRILVLIAHDPSAMKILPLYPQHDLNDWQTAGWKQRLRWGFLDELPVEGKPREYLVAGTYKDGKLVKRLDGDAT</sequence>
<dbReference type="InterPro" id="IPR051013">
    <property type="entry name" value="MBL_superfamily_lactonases"/>
</dbReference>